<dbReference type="Pfam" id="PF07714">
    <property type="entry name" value="PK_Tyr_Ser-Thr"/>
    <property type="match status" value="1"/>
</dbReference>
<gene>
    <name evidence="13" type="primary">EDR1</name>
    <name evidence="13" type="ORF">KSP39_PZI000678</name>
</gene>
<evidence type="ECO:0000256" key="1">
    <source>
        <dbReference type="ARBA" id="ARBA00004496"/>
    </source>
</evidence>
<dbReference type="GO" id="GO:0005524">
    <property type="term" value="F:ATP binding"/>
    <property type="evidence" value="ECO:0007669"/>
    <property type="project" value="UniProtKB-UniRule"/>
</dbReference>
<dbReference type="FunFam" id="3.30.200.20:FF:000081">
    <property type="entry name" value="Octicosapeptide/phox/Bem1p domain kinase superfamily protein"/>
    <property type="match status" value="1"/>
</dbReference>
<dbReference type="EMBL" id="JBBWWQ010000001">
    <property type="protein sequence ID" value="KAK8957054.1"/>
    <property type="molecule type" value="Genomic_DNA"/>
</dbReference>
<dbReference type="FunFam" id="3.10.20.90:FF:000058">
    <property type="entry name" value="Octicosapeptide/phox/Bem1p domain kinase superfamily protein"/>
    <property type="match status" value="1"/>
</dbReference>
<evidence type="ECO:0000313" key="14">
    <source>
        <dbReference type="Proteomes" id="UP001418222"/>
    </source>
</evidence>
<dbReference type="GO" id="GO:0005737">
    <property type="term" value="C:cytoplasm"/>
    <property type="evidence" value="ECO:0007669"/>
    <property type="project" value="UniProtKB-SubCell"/>
</dbReference>
<dbReference type="InterPro" id="IPR050167">
    <property type="entry name" value="Ser_Thr_protein_kinase"/>
</dbReference>
<feature type="domain" description="Protein kinase" evidence="12">
    <location>
        <begin position="900"/>
        <end position="1166"/>
    </location>
</feature>
<keyword evidence="2" id="KW-0963">Cytoplasm</keyword>
<dbReference type="InterPro" id="IPR001245">
    <property type="entry name" value="Ser-Thr/Tyr_kinase_cat_dom"/>
</dbReference>
<keyword evidence="9" id="KW-0927">Auxin signaling pathway</keyword>
<dbReference type="Gene3D" id="1.10.510.10">
    <property type="entry name" value="Transferase(Phosphotransferase) domain 1"/>
    <property type="match status" value="1"/>
</dbReference>
<keyword evidence="6 10" id="KW-0547">Nucleotide-binding</keyword>
<dbReference type="Gene3D" id="3.10.20.90">
    <property type="entry name" value="Phosphatidylinositol 3-kinase Catalytic Subunit, Chain A, domain 1"/>
    <property type="match status" value="1"/>
</dbReference>
<dbReference type="SUPFAM" id="SSF54277">
    <property type="entry name" value="CAD &amp; PB1 domains"/>
    <property type="match status" value="1"/>
</dbReference>
<dbReference type="CDD" id="cd06410">
    <property type="entry name" value="PB1_UP2"/>
    <property type="match status" value="1"/>
</dbReference>
<feature type="binding site" evidence="10">
    <location>
        <position position="931"/>
    </location>
    <ligand>
        <name>ATP</name>
        <dbReference type="ChEBI" id="CHEBI:30616"/>
    </ligand>
</feature>
<dbReference type="SMART" id="SM00220">
    <property type="entry name" value="S_TKc"/>
    <property type="match status" value="1"/>
</dbReference>
<evidence type="ECO:0000256" key="5">
    <source>
        <dbReference type="ARBA" id="ARBA00022679"/>
    </source>
</evidence>
<evidence type="ECO:0000256" key="4">
    <source>
        <dbReference type="ARBA" id="ARBA00022553"/>
    </source>
</evidence>
<evidence type="ECO:0000256" key="2">
    <source>
        <dbReference type="ARBA" id="ARBA00022490"/>
    </source>
</evidence>
<dbReference type="InterPro" id="IPR017441">
    <property type="entry name" value="Protein_kinase_ATP_BS"/>
</dbReference>
<dbReference type="SMART" id="SM00666">
    <property type="entry name" value="PB1"/>
    <property type="match status" value="1"/>
</dbReference>
<dbReference type="PRINTS" id="PR00109">
    <property type="entry name" value="TYRKINASE"/>
</dbReference>
<keyword evidence="4" id="KW-0597">Phosphoprotein</keyword>
<evidence type="ECO:0000256" key="11">
    <source>
        <dbReference type="SAM" id="MobiDB-lite"/>
    </source>
</evidence>
<keyword evidence="14" id="KW-1185">Reference proteome</keyword>
<sequence length="1180" mass="131294">MEGGIYNPSGDKSPHYYVPSASGRTPSENNLSHISVQTGEEFSVEFLQDRATPRGTLLRYGLDHGYMKSIGAGSHHNASPYYEDHIGNLGLRRAESDFSNQVSSSLPKVHAFEVNVRDYADAPGTPENPSSAKVKFLCSFGGKILPRPGDGKLRYVGGETRIISVKKNLSWKELMHKTTSICNSPHIVRYRLPCEDLDALISVSSDEDLQNMMDEYFGLEKADGSQRLRIFLIPLNEVEACSLDARGLQSGSEYQFYVAVNNMGDPIPKKSSSGNSLSNQVGCWLDRLPSFPSESLFPQVDTSDGTSSLQKNAKVCWPLPSSPIRSTPFSPKSAHQREMKHSPKQSFEDHFIAELPSESCYDLDRSCLMNMAVPMFQNRKCAPEFPLPIYTETDGYSADKSLFQEKNFHIEKLRTQKEDSVGWITSLKDPTSPIQGMPHAISDPLLHDIGDRNICGLTESGGFQSGLKNSVVPWNSFPTNMQEGAQWFQPMIINHSDVPSELQRTTALNASYMRPEFSVSDNYEEPYGRTGVNESAHQLECENRSTEPTNRHITGEQENYTKLGFGRSASDLVDGKINHHLQPMKYYQKNNDYDFSIVHGAALCSPNVQIMGSPLPTSSIFSPSTGLDKTRHHDTGNQFDETTSQDPRNFNNQSIKSFEERNGNLIDVDNNKMEFGLPASVPGDSSQVKMLKTFAERKNENIIYFESFEDISLPSLSSVHRPTVSRLHTSKDNSEQRAEGHGNTGPSLRICEGRSNLAFQMPENDKVCRQQFSLLDQDMINYSDPSARNTGLGNFSYETVRPEYNEPAEALVIVEDVTDKIPHDVPVAHKIIPHVLVDEADEAELKNSSQMVTDADSTPESECEDVINDERDNVGSKSDAAVAEIEAGIYGLQIIKNADLEELRELGSGTFGTVFHGKWRGTDVAIKRIKKSCFAGRSSEEDRLMKDFWREAQILSKLHHPNVVAFYGVVPDGGGGTLATVTEFMVNGSLRHVLVRKDRTLDRRKRLVIAMDAAFGMEYLHSKNIVHFDLKCDNLLVNLRDSQRPICKVGDFGLSRIKRNTLVSGGVRGTLPWMAPELLNGCSTRVSEKVDVFSFGIVMWEIVTGEEPYADMHCGAIIGGIVNNTLRPPVPEHCDAGWRKLMEQCWSADPSQRPSFSEITDRLRAISMTVQPKAHAQAGG</sequence>
<reference evidence="13 14" key="1">
    <citation type="journal article" date="2022" name="Nat. Plants">
        <title>Genomes of leafy and leafless Platanthera orchids illuminate the evolution of mycoheterotrophy.</title>
        <authorList>
            <person name="Li M.H."/>
            <person name="Liu K.W."/>
            <person name="Li Z."/>
            <person name="Lu H.C."/>
            <person name="Ye Q.L."/>
            <person name="Zhang D."/>
            <person name="Wang J.Y."/>
            <person name="Li Y.F."/>
            <person name="Zhong Z.M."/>
            <person name="Liu X."/>
            <person name="Yu X."/>
            <person name="Liu D.K."/>
            <person name="Tu X.D."/>
            <person name="Liu B."/>
            <person name="Hao Y."/>
            <person name="Liao X.Y."/>
            <person name="Jiang Y.T."/>
            <person name="Sun W.H."/>
            <person name="Chen J."/>
            <person name="Chen Y.Q."/>
            <person name="Ai Y."/>
            <person name="Zhai J.W."/>
            <person name="Wu S.S."/>
            <person name="Zhou Z."/>
            <person name="Hsiao Y.Y."/>
            <person name="Wu W.L."/>
            <person name="Chen Y.Y."/>
            <person name="Lin Y.F."/>
            <person name="Hsu J.L."/>
            <person name="Li C.Y."/>
            <person name="Wang Z.W."/>
            <person name="Zhao X."/>
            <person name="Zhong W.Y."/>
            <person name="Ma X.K."/>
            <person name="Ma L."/>
            <person name="Huang J."/>
            <person name="Chen G.Z."/>
            <person name="Huang M.Z."/>
            <person name="Huang L."/>
            <person name="Peng D.H."/>
            <person name="Luo Y.B."/>
            <person name="Zou S.Q."/>
            <person name="Chen S.P."/>
            <person name="Lan S."/>
            <person name="Tsai W.C."/>
            <person name="Van de Peer Y."/>
            <person name="Liu Z.J."/>
        </authorList>
    </citation>
    <scope>NUCLEOTIDE SEQUENCE [LARGE SCALE GENOMIC DNA]</scope>
    <source>
        <strain evidence="13">Lor287</strain>
    </source>
</reference>
<evidence type="ECO:0000256" key="6">
    <source>
        <dbReference type="ARBA" id="ARBA00022741"/>
    </source>
</evidence>
<evidence type="ECO:0000256" key="9">
    <source>
        <dbReference type="ARBA" id="ARBA00023294"/>
    </source>
</evidence>
<feature type="region of interest" description="Disordered" evidence="11">
    <location>
        <begin position="1"/>
        <end position="30"/>
    </location>
</feature>
<name>A0AAP0C3A8_9ASPA</name>
<dbReference type="Proteomes" id="UP001418222">
    <property type="component" value="Unassembled WGS sequence"/>
</dbReference>
<evidence type="ECO:0000256" key="8">
    <source>
        <dbReference type="ARBA" id="ARBA00022840"/>
    </source>
</evidence>
<accession>A0AAP0C3A8</accession>
<dbReference type="PROSITE" id="PS00107">
    <property type="entry name" value="PROTEIN_KINASE_ATP"/>
    <property type="match status" value="1"/>
</dbReference>
<dbReference type="GO" id="GO:0004674">
    <property type="term" value="F:protein serine/threonine kinase activity"/>
    <property type="evidence" value="ECO:0007669"/>
    <property type="project" value="UniProtKB-KW"/>
</dbReference>
<keyword evidence="3" id="KW-0723">Serine/threonine-protein kinase</keyword>
<dbReference type="Gene3D" id="3.30.200.20">
    <property type="entry name" value="Phosphorylase Kinase, domain 1"/>
    <property type="match status" value="1"/>
</dbReference>
<feature type="compositionally biased region" description="Polar residues" evidence="11">
    <location>
        <begin position="636"/>
        <end position="651"/>
    </location>
</feature>
<organism evidence="13 14">
    <name type="scientific">Platanthera zijinensis</name>
    <dbReference type="NCBI Taxonomy" id="2320716"/>
    <lineage>
        <taxon>Eukaryota</taxon>
        <taxon>Viridiplantae</taxon>
        <taxon>Streptophyta</taxon>
        <taxon>Embryophyta</taxon>
        <taxon>Tracheophyta</taxon>
        <taxon>Spermatophyta</taxon>
        <taxon>Magnoliopsida</taxon>
        <taxon>Liliopsida</taxon>
        <taxon>Asparagales</taxon>
        <taxon>Orchidaceae</taxon>
        <taxon>Orchidoideae</taxon>
        <taxon>Orchideae</taxon>
        <taxon>Orchidinae</taxon>
        <taxon>Platanthera</taxon>
    </lineage>
</organism>
<dbReference type="PROSITE" id="PS50011">
    <property type="entry name" value="PROTEIN_KINASE_DOM"/>
    <property type="match status" value="1"/>
</dbReference>
<dbReference type="InterPro" id="IPR008271">
    <property type="entry name" value="Ser/Thr_kinase_AS"/>
</dbReference>
<dbReference type="PROSITE" id="PS00108">
    <property type="entry name" value="PROTEIN_KINASE_ST"/>
    <property type="match status" value="1"/>
</dbReference>
<dbReference type="InterPro" id="IPR000719">
    <property type="entry name" value="Prot_kinase_dom"/>
</dbReference>
<feature type="region of interest" description="Disordered" evidence="11">
    <location>
        <begin position="624"/>
        <end position="651"/>
    </location>
</feature>
<dbReference type="GO" id="GO:0010928">
    <property type="term" value="P:regulation of auxin mediated signaling pathway"/>
    <property type="evidence" value="ECO:0007669"/>
    <property type="project" value="UniProtKB-ARBA"/>
</dbReference>
<evidence type="ECO:0000259" key="12">
    <source>
        <dbReference type="PROSITE" id="PS50011"/>
    </source>
</evidence>
<dbReference type="GO" id="GO:0009734">
    <property type="term" value="P:auxin-activated signaling pathway"/>
    <property type="evidence" value="ECO:0007669"/>
    <property type="project" value="UniProtKB-KW"/>
</dbReference>
<dbReference type="CDD" id="cd13999">
    <property type="entry name" value="STKc_MAP3K-like"/>
    <property type="match status" value="1"/>
</dbReference>
<comment type="subcellular location">
    <subcellularLocation>
        <location evidence="1">Cytoplasm</location>
    </subcellularLocation>
</comment>
<keyword evidence="5" id="KW-0808">Transferase</keyword>
<keyword evidence="7 13" id="KW-0418">Kinase</keyword>
<dbReference type="InterPro" id="IPR011009">
    <property type="entry name" value="Kinase-like_dom_sf"/>
</dbReference>
<comment type="caution">
    <text evidence="13">The sequence shown here is derived from an EMBL/GenBank/DDBJ whole genome shotgun (WGS) entry which is preliminary data.</text>
</comment>
<evidence type="ECO:0000256" key="10">
    <source>
        <dbReference type="PROSITE-ProRule" id="PRU10141"/>
    </source>
</evidence>
<dbReference type="PANTHER" id="PTHR23257">
    <property type="entry name" value="SERINE-THREONINE PROTEIN KINASE"/>
    <property type="match status" value="1"/>
</dbReference>
<keyword evidence="8 10" id="KW-0067">ATP-binding</keyword>
<feature type="compositionally biased region" description="Basic and acidic residues" evidence="11">
    <location>
        <begin position="729"/>
        <end position="740"/>
    </location>
</feature>
<dbReference type="Pfam" id="PF00564">
    <property type="entry name" value="PB1"/>
    <property type="match status" value="1"/>
</dbReference>
<protein>
    <submittedName>
        <fullName evidence="13">Serine/threonine-protein kinase EDR1</fullName>
    </submittedName>
</protein>
<dbReference type="InterPro" id="IPR000270">
    <property type="entry name" value="PB1_dom"/>
</dbReference>
<dbReference type="SUPFAM" id="SSF56112">
    <property type="entry name" value="Protein kinase-like (PK-like)"/>
    <property type="match status" value="1"/>
</dbReference>
<dbReference type="AlphaFoldDB" id="A0AAP0C3A8"/>
<dbReference type="FunFam" id="1.10.510.10:FF:000142">
    <property type="entry name" value="Octicosapeptide/phox/Bem1p domain kinase superfamily protein"/>
    <property type="match status" value="1"/>
</dbReference>
<proteinExistence type="predicted"/>
<evidence type="ECO:0000256" key="7">
    <source>
        <dbReference type="ARBA" id="ARBA00022777"/>
    </source>
</evidence>
<evidence type="ECO:0000256" key="3">
    <source>
        <dbReference type="ARBA" id="ARBA00022527"/>
    </source>
</evidence>
<feature type="region of interest" description="Disordered" evidence="11">
    <location>
        <begin position="724"/>
        <end position="747"/>
    </location>
</feature>
<evidence type="ECO:0000313" key="13">
    <source>
        <dbReference type="EMBL" id="KAK8957054.1"/>
    </source>
</evidence>
<dbReference type="PANTHER" id="PTHR23257:SF963">
    <property type="entry name" value="AT08303P"/>
    <property type="match status" value="1"/>
</dbReference>